<gene>
    <name evidence="2" type="ORF">IAI61_17870</name>
</gene>
<dbReference type="RefSeq" id="WP_207419089.1">
    <property type="nucleotide sequence ID" value="NZ_CP061177.1"/>
</dbReference>
<dbReference type="Proteomes" id="UP001518989">
    <property type="component" value="Unassembled WGS sequence"/>
</dbReference>
<evidence type="ECO:0000313" key="3">
    <source>
        <dbReference type="Proteomes" id="UP001518989"/>
    </source>
</evidence>
<evidence type="ECO:0000256" key="1">
    <source>
        <dbReference type="SAM" id="Phobius"/>
    </source>
</evidence>
<dbReference type="Pfam" id="PF10003">
    <property type="entry name" value="DUF2244"/>
    <property type="match status" value="1"/>
</dbReference>
<dbReference type="InterPro" id="IPR019253">
    <property type="entry name" value="DUF2244_TM"/>
</dbReference>
<keyword evidence="1" id="KW-1133">Transmembrane helix</keyword>
<keyword evidence="1" id="KW-0472">Membrane</keyword>
<feature type="transmembrane region" description="Helical" evidence="1">
    <location>
        <begin position="25"/>
        <end position="46"/>
    </location>
</feature>
<protein>
    <submittedName>
        <fullName evidence="2">DUF2244 domain-containing protein</fullName>
    </submittedName>
</protein>
<reference evidence="2 3" key="1">
    <citation type="submission" date="2020-09" db="EMBL/GenBank/DDBJ databases">
        <title>Roseomonas.</title>
        <authorList>
            <person name="Zhu W."/>
        </authorList>
    </citation>
    <scope>NUCLEOTIDE SEQUENCE [LARGE SCALE GENOMIC DNA]</scope>
    <source>
        <strain evidence="2 3">573</strain>
    </source>
</reference>
<feature type="transmembrane region" description="Helical" evidence="1">
    <location>
        <begin position="52"/>
        <end position="69"/>
    </location>
</feature>
<keyword evidence="1" id="KW-0812">Transmembrane</keyword>
<name>A0ABS3KWB3_9PROT</name>
<evidence type="ECO:0000313" key="2">
    <source>
        <dbReference type="EMBL" id="MBO1080913.1"/>
    </source>
</evidence>
<organism evidence="2 3">
    <name type="scientific">Roseomonas haemaphysalidis</name>
    <dbReference type="NCBI Taxonomy" id="2768162"/>
    <lineage>
        <taxon>Bacteria</taxon>
        <taxon>Pseudomonadati</taxon>
        <taxon>Pseudomonadota</taxon>
        <taxon>Alphaproteobacteria</taxon>
        <taxon>Acetobacterales</taxon>
        <taxon>Roseomonadaceae</taxon>
        <taxon>Roseomonas</taxon>
    </lineage>
</organism>
<dbReference type="EMBL" id="JACTNG010000011">
    <property type="protein sequence ID" value="MBO1080913.1"/>
    <property type="molecule type" value="Genomic_DNA"/>
</dbReference>
<comment type="caution">
    <text evidence="2">The sequence shown here is derived from an EMBL/GenBank/DDBJ whole genome shotgun (WGS) entry which is preliminary data.</text>
</comment>
<accession>A0ABS3KWB3</accession>
<sequence>MPPPLPEPVLFEAVSTPAHSFHRGLFALLAGITLVWTVAGGAAFIWLGAWPVFGFLGAESMLALALVTLHHRWAHRAREVVRLTDGVVTVRRTDHRGRRSEASMQAYWANVELTERDGLALVRRGQRIPLGVYLSESEKAELAAALEQALAAYRRPDFDNPQLR</sequence>
<keyword evidence="3" id="KW-1185">Reference proteome</keyword>
<proteinExistence type="predicted"/>